<feature type="compositionally biased region" description="Basic and acidic residues" evidence="13">
    <location>
        <begin position="307"/>
        <end position="334"/>
    </location>
</feature>
<name>G5IDH8_9FIRM</name>
<keyword evidence="11" id="KW-0456">Lyase</keyword>
<dbReference type="PANTHER" id="PTHR22960">
    <property type="entry name" value="MOLYBDOPTERIN COFACTOR SYNTHESIS PROTEIN A"/>
    <property type="match status" value="1"/>
</dbReference>
<evidence type="ECO:0000256" key="13">
    <source>
        <dbReference type="SAM" id="MobiDB-lite"/>
    </source>
</evidence>
<dbReference type="GO" id="GO:0061798">
    <property type="term" value="F:GTP 3',8'-cyclase activity"/>
    <property type="evidence" value="ECO:0007669"/>
    <property type="project" value="UniProtKB-EC"/>
</dbReference>
<dbReference type="EC" id="4.1.99.22" evidence="2"/>
<dbReference type="SFLD" id="SFLDS00029">
    <property type="entry name" value="Radical_SAM"/>
    <property type="match status" value="1"/>
</dbReference>
<dbReference type="InterPro" id="IPR050105">
    <property type="entry name" value="MoCo_biosynth_MoaA/MoaC"/>
</dbReference>
<dbReference type="Gene3D" id="3.20.20.70">
    <property type="entry name" value="Aldolase class I"/>
    <property type="match status" value="1"/>
</dbReference>
<dbReference type="Proteomes" id="UP000005384">
    <property type="component" value="Unassembled WGS sequence"/>
</dbReference>
<proteinExistence type="predicted"/>
<dbReference type="GO" id="GO:0051539">
    <property type="term" value="F:4 iron, 4 sulfur cluster binding"/>
    <property type="evidence" value="ECO:0007669"/>
    <property type="project" value="UniProtKB-KW"/>
</dbReference>
<dbReference type="SFLD" id="SFLDG01383">
    <property type="entry name" value="cyclic_pyranopterin_phosphate"/>
    <property type="match status" value="1"/>
</dbReference>
<evidence type="ECO:0000256" key="9">
    <source>
        <dbReference type="ARBA" id="ARBA00023134"/>
    </source>
</evidence>
<dbReference type="HOGENOM" id="CLU_009273_0_1_9"/>
<reference evidence="15 16" key="1">
    <citation type="submission" date="2011-08" db="EMBL/GenBank/DDBJ databases">
        <title>The Genome Sequence of Clostridium hathewayi WAL-18680.</title>
        <authorList>
            <consortium name="The Broad Institute Genome Sequencing Platform"/>
            <person name="Earl A."/>
            <person name="Ward D."/>
            <person name="Feldgarden M."/>
            <person name="Gevers D."/>
            <person name="Finegold S.M."/>
            <person name="Summanen P.H."/>
            <person name="Molitoris D.R."/>
            <person name="Song M."/>
            <person name="Daigneault M."/>
            <person name="Allen-Vercoe E."/>
            <person name="Young S.K."/>
            <person name="Zeng Q."/>
            <person name="Gargeya S."/>
            <person name="Fitzgerald M."/>
            <person name="Haas B."/>
            <person name="Abouelleil A."/>
            <person name="Alvarado L."/>
            <person name="Arachchi H.M."/>
            <person name="Berlin A."/>
            <person name="Brown A."/>
            <person name="Chapman S.B."/>
            <person name="Chen Z."/>
            <person name="Dunbar C."/>
            <person name="Freedman E."/>
            <person name="Gearin G."/>
            <person name="Gellesch M."/>
            <person name="Goldberg J."/>
            <person name="Griggs A."/>
            <person name="Gujja S."/>
            <person name="Heiman D."/>
            <person name="Howarth C."/>
            <person name="Larson L."/>
            <person name="Lui A."/>
            <person name="MacDonald P.J.P."/>
            <person name="Montmayeur A."/>
            <person name="Murphy C."/>
            <person name="Neiman D."/>
            <person name="Pearson M."/>
            <person name="Priest M."/>
            <person name="Roberts A."/>
            <person name="Saif S."/>
            <person name="Shea T."/>
            <person name="Shenoy N."/>
            <person name="Sisk P."/>
            <person name="Stolte C."/>
            <person name="Sykes S."/>
            <person name="Wortman J."/>
            <person name="Nusbaum C."/>
            <person name="Birren B."/>
        </authorList>
    </citation>
    <scope>NUCLEOTIDE SEQUENCE [LARGE SCALE GENOMIC DNA]</scope>
    <source>
        <strain evidence="15 16">WAL-18680</strain>
    </source>
</reference>
<organism evidence="15 16">
    <name type="scientific">Hungatella hathewayi WAL-18680</name>
    <dbReference type="NCBI Taxonomy" id="742737"/>
    <lineage>
        <taxon>Bacteria</taxon>
        <taxon>Bacillati</taxon>
        <taxon>Bacillota</taxon>
        <taxon>Clostridia</taxon>
        <taxon>Lachnospirales</taxon>
        <taxon>Lachnospiraceae</taxon>
        <taxon>Hungatella</taxon>
    </lineage>
</organism>
<feature type="domain" description="Radical SAM core" evidence="14">
    <location>
        <begin position="4"/>
        <end position="228"/>
    </location>
</feature>
<dbReference type="InterPro" id="IPR000385">
    <property type="entry name" value="MoaA_NifB_PqqE_Fe-S-bd_CS"/>
</dbReference>
<dbReference type="InterPro" id="IPR007197">
    <property type="entry name" value="rSAM"/>
</dbReference>
<keyword evidence="4" id="KW-0949">S-adenosyl-L-methionine</keyword>
<comment type="caution">
    <text evidence="15">The sequence shown here is derived from an EMBL/GenBank/DDBJ whole genome shotgun (WGS) entry which is preliminary data.</text>
</comment>
<accession>G5IDH8</accession>
<dbReference type="EMBL" id="ADLN01000019">
    <property type="protein sequence ID" value="EHI60470.1"/>
    <property type="molecule type" value="Genomic_DNA"/>
</dbReference>
<evidence type="ECO:0000256" key="6">
    <source>
        <dbReference type="ARBA" id="ARBA00022741"/>
    </source>
</evidence>
<keyword evidence="5" id="KW-0479">Metal-binding</keyword>
<keyword evidence="7" id="KW-0408">Iron</keyword>
<dbReference type="AlphaFoldDB" id="G5IDH8"/>
<comment type="cofactor">
    <cofactor evidence="1">
        <name>[4Fe-4S] cluster</name>
        <dbReference type="ChEBI" id="CHEBI:49883"/>
    </cofactor>
</comment>
<keyword evidence="8" id="KW-0411">Iron-sulfur</keyword>
<dbReference type="InterPro" id="IPR058240">
    <property type="entry name" value="rSAM_sf"/>
</dbReference>
<dbReference type="InterPro" id="IPR010505">
    <property type="entry name" value="MoaA_twitch"/>
</dbReference>
<dbReference type="CDD" id="cd21117">
    <property type="entry name" value="Twitch_MoaA"/>
    <property type="match status" value="1"/>
</dbReference>
<dbReference type="PROSITE" id="PS01305">
    <property type="entry name" value="MOAA_NIFB_PQQE"/>
    <property type="match status" value="1"/>
</dbReference>
<dbReference type="InterPro" id="IPR013483">
    <property type="entry name" value="MoaA"/>
</dbReference>
<evidence type="ECO:0000259" key="14">
    <source>
        <dbReference type="PROSITE" id="PS51918"/>
    </source>
</evidence>
<dbReference type="InterPro" id="IPR006638">
    <property type="entry name" value="Elp3/MiaA/NifB-like_rSAM"/>
</dbReference>
<evidence type="ECO:0000256" key="8">
    <source>
        <dbReference type="ARBA" id="ARBA00023014"/>
    </source>
</evidence>
<dbReference type="GO" id="GO:0061799">
    <property type="term" value="F:cyclic pyranopterin monophosphate synthase activity"/>
    <property type="evidence" value="ECO:0007669"/>
    <property type="project" value="TreeGrafter"/>
</dbReference>
<dbReference type="CDD" id="cd01335">
    <property type="entry name" value="Radical_SAM"/>
    <property type="match status" value="1"/>
</dbReference>
<dbReference type="GO" id="GO:0006777">
    <property type="term" value="P:Mo-molybdopterin cofactor biosynthetic process"/>
    <property type="evidence" value="ECO:0007669"/>
    <property type="project" value="UniProtKB-KW"/>
</dbReference>
<evidence type="ECO:0000256" key="1">
    <source>
        <dbReference type="ARBA" id="ARBA00001966"/>
    </source>
</evidence>
<dbReference type="SUPFAM" id="SSF102114">
    <property type="entry name" value="Radical SAM enzymes"/>
    <property type="match status" value="1"/>
</dbReference>
<evidence type="ECO:0000313" key="15">
    <source>
        <dbReference type="EMBL" id="EHI60470.1"/>
    </source>
</evidence>
<evidence type="ECO:0000256" key="10">
    <source>
        <dbReference type="ARBA" id="ARBA00023150"/>
    </source>
</evidence>
<dbReference type="SMART" id="SM00729">
    <property type="entry name" value="Elp3"/>
    <property type="match status" value="1"/>
</dbReference>
<dbReference type="PANTHER" id="PTHR22960:SF0">
    <property type="entry name" value="MOLYBDENUM COFACTOR BIOSYNTHESIS PROTEIN 1"/>
    <property type="match status" value="1"/>
</dbReference>
<protein>
    <recommendedName>
        <fullName evidence="2">GTP 3',8-cyclase</fullName>
        <ecNumber evidence="2">4.1.99.22</ecNumber>
    </recommendedName>
</protein>
<evidence type="ECO:0000256" key="12">
    <source>
        <dbReference type="ARBA" id="ARBA00048697"/>
    </source>
</evidence>
<dbReference type="Pfam" id="PF06463">
    <property type="entry name" value="Mob_synth_C"/>
    <property type="match status" value="1"/>
</dbReference>
<keyword evidence="16" id="KW-1185">Reference proteome</keyword>
<evidence type="ECO:0000256" key="3">
    <source>
        <dbReference type="ARBA" id="ARBA00022485"/>
    </source>
</evidence>
<dbReference type="OrthoDB" id="9763993at2"/>
<evidence type="ECO:0000313" key="16">
    <source>
        <dbReference type="Proteomes" id="UP000005384"/>
    </source>
</evidence>
<dbReference type="GO" id="GO:0005525">
    <property type="term" value="F:GTP binding"/>
    <property type="evidence" value="ECO:0007669"/>
    <property type="project" value="UniProtKB-KW"/>
</dbReference>
<feature type="region of interest" description="Disordered" evidence="13">
    <location>
        <begin position="303"/>
        <end position="340"/>
    </location>
</feature>
<evidence type="ECO:0000256" key="7">
    <source>
        <dbReference type="ARBA" id="ARBA00023004"/>
    </source>
</evidence>
<dbReference type="PROSITE" id="PS51918">
    <property type="entry name" value="RADICAL_SAM"/>
    <property type="match status" value="1"/>
</dbReference>
<dbReference type="RefSeq" id="WP_006779541.1">
    <property type="nucleotide sequence ID" value="NZ_CP040506.1"/>
</dbReference>
<gene>
    <name evidence="15" type="ORF">HMPREF9473_01555</name>
</gene>
<evidence type="ECO:0000256" key="5">
    <source>
        <dbReference type="ARBA" id="ARBA00022723"/>
    </source>
</evidence>
<evidence type="ECO:0000256" key="11">
    <source>
        <dbReference type="ARBA" id="ARBA00023239"/>
    </source>
</evidence>
<dbReference type="InterPro" id="IPR040064">
    <property type="entry name" value="MoaA-like"/>
</dbReference>
<keyword evidence="3" id="KW-0004">4Fe-4S</keyword>
<dbReference type="SFLD" id="SFLDG01386">
    <property type="entry name" value="main_SPASM_domain-containing"/>
    <property type="match status" value="1"/>
</dbReference>
<dbReference type="NCBIfam" id="TIGR02666">
    <property type="entry name" value="moaA"/>
    <property type="match status" value="1"/>
</dbReference>
<evidence type="ECO:0000256" key="2">
    <source>
        <dbReference type="ARBA" id="ARBA00012167"/>
    </source>
</evidence>
<evidence type="ECO:0000256" key="4">
    <source>
        <dbReference type="ARBA" id="ARBA00022691"/>
    </source>
</evidence>
<keyword evidence="10" id="KW-0501">Molybdenum cofactor biosynthesis</keyword>
<keyword evidence="6" id="KW-0547">Nucleotide-binding</keyword>
<dbReference type="UniPathway" id="UPA00344"/>
<comment type="catalytic activity">
    <reaction evidence="12">
        <text>GTP + AH2 + S-adenosyl-L-methionine = (8S)-3',8-cyclo-7,8-dihydroguanosine 5'-triphosphate + 5'-deoxyadenosine + L-methionine + A + H(+)</text>
        <dbReference type="Rhea" id="RHEA:49576"/>
        <dbReference type="ChEBI" id="CHEBI:13193"/>
        <dbReference type="ChEBI" id="CHEBI:15378"/>
        <dbReference type="ChEBI" id="CHEBI:17319"/>
        <dbReference type="ChEBI" id="CHEBI:17499"/>
        <dbReference type="ChEBI" id="CHEBI:37565"/>
        <dbReference type="ChEBI" id="CHEBI:57844"/>
        <dbReference type="ChEBI" id="CHEBI:59789"/>
        <dbReference type="ChEBI" id="CHEBI:131766"/>
        <dbReference type="EC" id="4.1.99.22"/>
    </reaction>
</comment>
<dbReference type="GO" id="GO:0046872">
    <property type="term" value="F:metal ion binding"/>
    <property type="evidence" value="ECO:0007669"/>
    <property type="project" value="UniProtKB-KW"/>
</dbReference>
<dbReference type="Pfam" id="PF04055">
    <property type="entry name" value="Radical_SAM"/>
    <property type="match status" value="1"/>
</dbReference>
<keyword evidence="9" id="KW-0342">GTP-binding</keyword>
<dbReference type="SFLD" id="SFLDG01067">
    <property type="entry name" value="SPASM/twitch_domain_containing"/>
    <property type="match status" value="1"/>
</dbReference>
<dbReference type="PATRIC" id="fig|742737.3.peg.1574"/>
<dbReference type="InterPro" id="IPR013785">
    <property type="entry name" value="Aldolase_TIM"/>
</dbReference>
<sequence length="340" mass="37832">MIDSCNRNIDYIRISLTDRCNLRCVYCMPEEGVELLPHEKILTYEEILRLCRCFAQLGIHKVKLTGGEPLVRRGVPWLVEQLKQIDGIDNVTITTNGILLTEQMEELHQAGIDGVNISLDTLDKEAFRQLTRFDSLDRVLRGIDKALEYPDVTTKINCVPLGGETAEQTIIRMAGLAKDRPLHVRFIELMPIGMGKELAGSDEETLKAIISRAYGTMIPYEKTLGNGPGVYYGLEGFTGKIGFISAVSHKFCHKCNRIRLTSEGMLKNCLQYGGGVNLRDAMNDGYTDEELIRLIHDTIEQKPAGHHFGEGRTDEGVSGEREVSGEESGTERKGMSQIGG</sequence>